<feature type="binding site" evidence="6">
    <location>
        <begin position="14"/>
        <end position="15"/>
    </location>
    <ligand>
        <name>FAD</name>
        <dbReference type="ChEBI" id="CHEBI:57692"/>
    </ligand>
</feature>
<keyword evidence="10" id="KW-1185">Reference proteome</keyword>
<dbReference type="InterPro" id="IPR036188">
    <property type="entry name" value="FAD/NAD-bd_sf"/>
</dbReference>
<comment type="similarity">
    <text evidence="2 7">Belongs to the GMC oxidoreductase family.</text>
</comment>
<reference evidence="9" key="1">
    <citation type="submission" date="2014-12" db="EMBL/GenBank/DDBJ databases">
        <title>Genome Sequence of Valsa Canker Pathogens Uncovers a Specific Adaption of Colonization on Woody Bark.</title>
        <authorList>
            <person name="Yin Z."/>
            <person name="Liu H."/>
            <person name="Gao X."/>
            <person name="Li Z."/>
            <person name="Song N."/>
            <person name="Ke X."/>
            <person name="Dai Q."/>
            <person name="Wu Y."/>
            <person name="Sun Y."/>
            <person name="Xu J.-R."/>
            <person name="Kang Z.K."/>
            <person name="Wang L."/>
            <person name="Huang L."/>
        </authorList>
    </citation>
    <scope>NUCLEOTIDE SEQUENCE [LARGE SCALE GENOMIC DNA]</scope>
    <source>
        <strain evidence="9">03-8</strain>
    </source>
</reference>
<name>A0A194W3Z7_CYTMA</name>
<dbReference type="Gene3D" id="3.50.50.60">
    <property type="entry name" value="FAD/NAD(P)-binding domain"/>
    <property type="match status" value="1"/>
</dbReference>
<dbReference type="Proteomes" id="UP000078559">
    <property type="component" value="Chromosome 7"/>
</dbReference>
<dbReference type="OrthoDB" id="269227at2759"/>
<evidence type="ECO:0000256" key="5">
    <source>
        <dbReference type="ARBA" id="ARBA00023002"/>
    </source>
</evidence>
<evidence type="ECO:0000256" key="2">
    <source>
        <dbReference type="ARBA" id="ARBA00010790"/>
    </source>
</evidence>
<comment type="cofactor">
    <cofactor evidence="1 6">
        <name>FAD</name>
        <dbReference type="ChEBI" id="CHEBI:57692"/>
    </cofactor>
</comment>
<evidence type="ECO:0000256" key="6">
    <source>
        <dbReference type="PIRSR" id="PIRSR000137-2"/>
    </source>
</evidence>
<dbReference type="GO" id="GO:0016614">
    <property type="term" value="F:oxidoreductase activity, acting on CH-OH group of donors"/>
    <property type="evidence" value="ECO:0007669"/>
    <property type="project" value="InterPro"/>
</dbReference>
<evidence type="ECO:0000256" key="7">
    <source>
        <dbReference type="RuleBase" id="RU003968"/>
    </source>
</evidence>
<keyword evidence="3 7" id="KW-0285">Flavoprotein</keyword>
<dbReference type="SUPFAM" id="SSF51905">
    <property type="entry name" value="FAD/NAD(P)-binding domain"/>
    <property type="match status" value="1"/>
</dbReference>
<evidence type="ECO:0000256" key="1">
    <source>
        <dbReference type="ARBA" id="ARBA00001974"/>
    </source>
</evidence>
<dbReference type="InterPro" id="IPR000172">
    <property type="entry name" value="GMC_OxRdtase_N"/>
</dbReference>
<feature type="domain" description="Glucose-methanol-choline oxidoreductase N-terminal" evidence="8">
    <location>
        <begin position="103"/>
        <end position="126"/>
    </location>
</feature>
<feature type="binding site" evidence="6">
    <location>
        <begin position="551"/>
        <end position="552"/>
    </location>
    <ligand>
        <name>FAD</name>
        <dbReference type="ChEBI" id="CHEBI:57692"/>
    </ligand>
</feature>
<evidence type="ECO:0000256" key="3">
    <source>
        <dbReference type="ARBA" id="ARBA00022630"/>
    </source>
</evidence>
<dbReference type="EMBL" id="CM003104">
    <property type="protein sequence ID" value="KUI71189.1"/>
    <property type="molecule type" value="Genomic_DNA"/>
</dbReference>
<dbReference type="AlphaFoldDB" id="A0A194W3Z7"/>
<dbReference type="InterPro" id="IPR007867">
    <property type="entry name" value="GMC_OxRtase_C"/>
</dbReference>
<dbReference type="PANTHER" id="PTHR11552:SF201">
    <property type="entry name" value="GLUCOSE-METHANOL-CHOLINE OXIDOREDUCTASE N-TERMINAL DOMAIN-CONTAINING PROTEIN"/>
    <property type="match status" value="1"/>
</dbReference>
<organism evidence="9 10">
    <name type="scientific">Cytospora mali</name>
    <name type="common">Apple Valsa canker fungus</name>
    <name type="synonym">Valsa mali</name>
    <dbReference type="NCBI Taxonomy" id="578113"/>
    <lineage>
        <taxon>Eukaryota</taxon>
        <taxon>Fungi</taxon>
        <taxon>Dikarya</taxon>
        <taxon>Ascomycota</taxon>
        <taxon>Pezizomycotina</taxon>
        <taxon>Sordariomycetes</taxon>
        <taxon>Sordariomycetidae</taxon>
        <taxon>Diaporthales</taxon>
        <taxon>Cytosporaceae</taxon>
        <taxon>Cytospora</taxon>
    </lineage>
</organism>
<dbReference type="PROSITE" id="PS00623">
    <property type="entry name" value="GMC_OXRED_1"/>
    <property type="match status" value="1"/>
</dbReference>
<dbReference type="Pfam" id="PF00732">
    <property type="entry name" value="GMC_oxred_N"/>
    <property type="match status" value="1"/>
</dbReference>
<dbReference type="Gene3D" id="3.30.560.10">
    <property type="entry name" value="Glucose Oxidase, domain 3"/>
    <property type="match status" value="1"/>
</dbReference>
<dbReference type="Pfam" id="PF05199">
    <property type="entry name" value="GMC_oxred_C"/>
    <property type="match status" value="1"/>
</dbReference>
<proteinExistence type="inferred from homology"/>
<dbReference type="PANTHER" id="PTHR11552">
    <property type="entry name" value="GLUCOSE-METHANOL-CHOLINE GMC OXIDOREDUCTASE"/>
    <property type="match status" value="1"/>
</dbReference>
<gene>
    <name evidence="9" type="ORF">VM1G_07416</name>
</gene>
<protein>
    <submittedName>
        <fullName evidence="9">L-sorbose 1-dehydrogenase</fullName>
    </submittedName>
</protein>
<feature type="binding site" evidence="6">
    <location>
        <begin position="113"/>
        <end position="116"/>
    </location>
    <ligand>
        <name>FAD</name>
        <dbReference type="ChEBI" id="CHEBI:57692"/>
    </ligand>
</feature>
<dbReference type="GO" id="GO:0050660">
    <property type="term" value="F:flavin adenine dinucleotide binding"/>
    <property type="evidence" value="ECO:0007669"/>
    <property type="project" value="InterPro"/>
</dbReference>
<dbReference type="InterPro" id="IPR012132">
    <property type="entry name" value="GMC_OxRdtase"/>
</dbReference>
<dbReference type="SMR" id="A0A194W3Z7"/>
<dbReference type="PIRSF" id="PIRSF000137">
    <property type="entry name" value="Alcohol_oxidase"/>
    <property type="match status" value="1"/>
</dbReference>
<evidence type="ECO:0000259" key="8">
    <source>
        <dbReference type="PROSITE" id="PS00623"/>
    </source>
</evidence>
<keyword evidence="4 6" id="KW-0274">FAD</keyword>
<evidence type="ECO:0000313" key="10">
    <source>
        <dbReference type="Proteomes" id="UP000078559"/>
    </source>
</evidence>
<accession>A0A194W3Z7</accession>
<keyword evidence="5" id="KW-0560">Oxidoreductase</keyword>
<dbReference type="SUPFAM" id="SSF54373">
    <property type="entry name" value="FAD-linked reductases, C-terminal domain"/>
    <property type="match status" value="1"/>
</dbReference>
<evidence type="ECO:0000313" key="9">
    <source>
        <dbReference type="EMBL" id="KUI71189.1"/>
    </source>
</evidence>
<sequence length="617" mass="67003">MSSSFDFVIVGGGTSGLVVATRLSEIHRFRVLVLEAGGDHSNDPRVKTPAMWASLLGSEADWCFNTEPQHNYSSEPPPFFICERQLTTPKAGLYNRSITVNQGKALGGSSAINAQVFVPPTKANFDAWEAFGNEGWNWNMLQKSVTRTYTYPSVEENVEAALGMNGWAAKNEAAKGPIRTSFPKVAVHEAWAETIKTLGYSIPNDPFLSAISGSFSNLLSIDPTTKERSYFASAYYRPCKDRGNLILFDQEGGVKAVGVQYSHDGITKTVSATKEVVLTASTFQSPKILELSGIRDTQLLTRLSIKPVRDLPGVGENLQDHLAYSVAYKAVNSLETLDALIRQEPEAIGQAMQEYATSKSGALASIGIETYAYLPILDHVSQDSPGFERLGKLLNDNKPLESDHRASALYSFVRETLLDPKTPSAVYLTMRGQNPHPVDLSWSPDSPVGPVLGKFLTIVTVLSQPLSPGTSHIRSNDPTDAPVIDPACLSHPVDAEVMAAQMLQIEQIAASEPLPSTFLVQPLQRRDPASEFNGDLEKAKRFARTSSTSMWHPTGTCAMLPMDKRGIVDIDLRVHGVQGLRVVDASVMPLVCNANLQAVVYGVAERAADLIKAAWGA</sequence>
<evidence type="ECO:0000256" key="4">
    <source>
        <dbReference type="ARBA" id="ARBA00022827"/>
    </source>
</evidence>